<reference evidence="12" key="2">
    <citation type="submission" date="2023-05" db="EMBL/GenBank/DDBJ databases">
        <authorList>
            <consortium name="Lawrence Berkeley National Laboratory"/>
            <person name="Steindorff A."/>
            <person name="Hensen N."/>
            <person name="Bonometti L."/>
            <person name="Westerberg I."/>
            <person name="Brannstrom I.O."/>
            <person name="Guillou S."/>
            <person name="Cros-Aarteil S."/>
            <person name="Calhoun S."/>
            <person name="Haridas S."/>
            <person name="Kuo A."/>
            <person name="Mondo S."/>
            <person name="Pangilinan J."/>
            <person name="Riley R."/>
            <person name="Labutti K."/>
            <person name="Andreopoulos B."/>
            <person name="Lipzen A."/>
            <person name="Chen C."/>
            <person name="Yanf M."/>
            <person name="Daum C."/>
            <person name="Ng V."/>
            <person name="Clum A."/>
            <person name="Ohm R."/>
            <person name="Martin F."/>
            <person name="Silar P."/>
            <person name="Natvig D."/>
            <person name="Lalanne C."/>
            <person name="Gautier V."/>
            <person name="Ament-Velasquez S.L."/>
            <person name="Kruys A."/>
            <person name="Hutchinson M.I."/>
            <person name="Powell A.J."/>
            <person name="Barry K."/>
            <person name="Miller A.N."/>
            <person name="Grigoriev I.V."/>
            <person name="Debuchy R."/>
            <person name="Gladieux P."/>
            <person name="Thoren M.H."/>
            <person name="Johannesson H."/>
        </authorList>
    </citation>
    <scope>NUCLEOTIDE SEQUENCE</scope>
    <source>
        <strain evidence="12">CBS 892.96</strain>
    </source>
</reference>
<keyword evidence="8" id="KW-0325">Glycoprotein</keyword>
<keyword evidence="3" id="KW-0813">Transport</keyword>
<dbReference type="FunFam" id="1.20.1250.20:FF:000489">
    <property type="entry name" value="MFS general substrate transporter"/>
    <property type="match status" value="1"/>
</dbReference>
<dbReference type="InterPro" id="IPR020846">
    <property type="entry name" value="MFS_dom"/>
</dbReference>
<feature type="transmembrane region" description="Helical" evidence="10">
    <location>
        <begin position="278"/>
        <end position="303"/>
    </location>
</feature>
<evidence type="ECO:0000256" key="1">
    <source>
        <dbReference type="ARBA" id="ARBA00004651"/>
    </source>
</evidence>
<dbReference type="Gene3D" id="1.20.1250.20">
    <property type="entry name" value="MFS general substrate transporter like domains"/>
    <property type="match status" value="1"/>
</dbReference>
<dbReference type="InterPro" id="IPR011701">
    <property type="entry name" value="MFS"/>
</dbReference>
<dbReference type="CDD" id="cd17502">
    <property type="entry name" value="MFS_Azr1_MDR_like"/>
    <property type="match status" value="1"/>
</dbReference>
<dbReference type="InterPro" id="IPR036259">
    <property type="entry name" value="MFS_trans_sf"/>
</dbReference>
<dbReference type="GO" id="GO:0005886">
    <property type="term" value="C:plasma membrane"/>
    <property type="evidence" value="ECO:0007669"/>
    <property type="project" value="UniProtKB-SubCell"/>
</dbReference>
<feature type="compositionally biased region" description="Polar residues" evidence="9">
    <location>
        <begin position="27"/>
        <end position="36"/>
    </location>
</feature>
<keyword evidence="7 10" id="KW-0472">Membrane</keyword>
<evidence type="ECO:0000256" key="10">
    <source>
        <dbReference type="SAM" id="Phobius"/>
    </source>
</evidence>
<gene>
    <name evidence="12" type="ORF">QBC36DRAFT_285405</name>
</gene>
<feature type="transmembrane region" description="Helical" evidence="10">
    <location>
        <begin position="341"/>
        <end position="361"/>
    </location>
</feature>
<dbReference type="FunFam" id="1.20.1250.20:FF:000196">
    <property type="entry name" value="MFS toxin efflux pump (AflT)"/>
    <property type="match status" value="1"/>
</dbReference>
<dbReference type="FunFam" id="1.20.1720.10:FF:000012">
    <property type="entry name" value="MFS toxin efflux pump (AflT)"/>
    <property type="match status" value="1"/>
</dbReference>
<evidence type="ECO:0000313" key="13">
    <source>
        <dbReference type="Proteomes" id="UP001302321"/>
    </source>
</evidence>
<evidence type="ECO:0000313" key="12">
    <source>
        <dbReference type="EMBL" id="KAK4181749.1"/>
    </source>
</evidence>
<keyword evidence="13" id="KW-1185">Reference proteome</keyword>
<feature type="transmembrane region" description="Helical" evidence="10">
    <location>
        <begin position="382"/>
        <end position="401"/>
    </location>
</feature>
<evidence type="ECO:0000256" key="8">
    <source>
        <dbReference type="ARBA" id="ARBA00023180"/>
    </source>
</evidence>
<evidence type="ECO:0000256" key="3">
    <source>
        <dbReference type="ARBA" id="ARBA00022448"/>
    </source>
</evidence>
<evidence type="ECO:0000256" key="9">
    <source>
        <dbReference type="SAM" id="MobiDB-lite"/>
    </source>
</evidence>
<name>A0AAN7ACS6_9PEZI</name>
<organism evidence="12 13">
    <name type="scientific">Triangularia setosa</name>
    <dbReference type="NCBI Taxonomy" id="2587417"/>
    <lineage>
        <taxon>Eukaryota</taxon>
        <taxon>Fungi</taxon>
        <taxon>Dikarya</taxon>
        <taxon>Ascomycota</taxon>
        <taxon>Pezizomycotina</taxon>
        <taxon>Sordariomycetes</taxon>
        <taxon>Sordariomycetidae</taxon>
        <taxon>Sordariales</taxon>
        <taxon>Podosporaceae</taxon>
        <taxon>Triangularia</taxon>
    </lineage>
</organism>
<feature type="transmembrane region" description="Helical" evidence="10">
    <location>
        <begin position="454"/>
        <end position="478"/>
    </location>
</feature>
<accession>A0AAN7ACS6</accession>
<dbReference type="SUPFAM" id="SSF103473">
    <property type="entry name" value="MFS general substrate transporter"/>
    <property type="match status" value="1"/>
</dbReference>
<feature type="region of interest" description="Disordered" evidence="9">
    <location>
        <begin position="51"/>
        <end position="84"/>
    </location>
</feature>
<feature type="transmembrane region" description="Helical" evidence="10">
    <location>
        <begin position="648"/>
        <end position="671"/>
    </location>
</feature>
<proteinExistence type="inferred from homology"/>
<evidence type="ECO:0000259" key="11">
    <source>
        <dbReference type="PROSITE" id="PS50850"/>
    </source>
</evidence>
<dbReference type="PROSITE" id="PS50850">
    <property type="entry name" value="MFS"/>
    <property type="match status" value="1"/>
</dbReference>
<evidence type="ECO:0000256" key="2">
    <source>
        <dbReference type="ARBA" id="ARBA00007520"/>
    </source>
</evidence>
<comment type="similarity">
    <text evidence="2">Belongs to the major facilitator superfamily. TCR/Tet family.</text>
</comment>
<feature type="region of interest" description="Disordered" evidence="9">
    <location>
        <begin position="1"/>
        <end position="39"/>
    </location>
</feature>
<comment type="caution">
    <text evidence="12">The sequence shown here is derived from an EMBL/GenBank/DDBJ whole genome shotgun (WGS) entry which is preliminary data.</text>
</comment>
<feature type="compositionally biased region" description="Polar residues" evidence="9">
    <location>
        <begin position="55"/>
        <end position="70"/>
    </location>
</feature>
<feature type="transmembrane region" description="Helical" evidence="10">
    <location>
        <begin position="253"/>
        <end position="272"/>
    </location>
</feature>
<feature type="transmembrane region" description="Helical" evidence="10">
    <location>
        <begin position="310"/>
        <end position="329"/>
    </location>
</feature>
<keyword evidence="5 10" id="KW-0812">Transmembrane</keyword>
<feature type="transmembrane region" description="Helical" evidence="10">
    <location>
        <begin position="490"/>
        <end position="511"/>
    </location>
</feature>
<dbReference type="Proteomes" id="UP001302321">
    <property type="component" value="Unassembled WGS sequence"/>
</dbReference>
<evidence type="ECO:0000256" key="5">
    <source>
        <dbReference type="ARBA" id="ARBA00022692"/>
    </source>
</evidence>
<feature type="transmembrane region" description="Helical" evidence="10">
    <location>
        <begin position="518"/>
        <end position="535"/>
    </location>
</feature>
<dbReference type="PRINTS" id="PR01036">
    <property type="entry name" value="TCRTETB"/>
</dbReference>
<keyword evidence="4" id="KW-1003">Cell membrane</keyword>
<protein>
    <submittedName>
        <fullName evidence="12">Major facilitator superfamily domain-containing protein</fullName>
    </submittedName>
</protein>
<feature type="transmembrane region" description="Helical" evidence="10">
    <location>
        <begin position="413"/>
        <end position="433"/>
    </location>
</feature>
<evidence type="ECO:0000256" key="6">
    <source>
        <dbReference type="ARBA" id="ARBA00022989"/>
    </source>
</evidence>
<sequence>MSFRKRQPLREESPIPDIPPELPMPSWQQHNNSSGSVGLVSQLDLQRIGIPPLKLNTSNNDKLSPSTPVSRPTRDPPPIRTQQEMLDVPKYMLIEEVLGGLRQLAVSPTPITPRGVRRKYSIPMMEQRHPGKPDAKIHRSTKLFEMPGNEETPDLPMSISSVSGDIPKKNEALGEESRYVSGLPLACLMVGLMFAVFLISIDRTIISTAIPNITEEFKSTPDIGWYGSAYMLTACAFQPMFGRIYTIFSVKVSYLVAMFLFELGSLLCGVSQTSRTLIIGRAIAGLGCAGILTGSFVVVSAAIPLHLRPVFIAIVGLMFGIGASVGPLLGGVFTDLVTWRWCFYINLPVGGATVAAMILFFHPAKNKGANRPFWERVLGLDLLGNALLLGASIMLFLALEYTTQGVAWSSAEVIGLLTGFGVVAIIFIVWQWWKGEEALMPPRIVTQRTVAASCGMAFMTYGALINLTFFLPIWFQAIRDDSAIGSGVNMIPYFLVNAFFSLLAGIFVSIVGYVTPPAVVGSAIGTIGLGLLTLLNPRTTTAQWVGYEILSSAGFGMSIQQGFTAVQTVLGEDDMAVGTAAVVASQSLGGAVILSVGNSVFQNQLLRASESNILPGVDIKRLIDVGAASFHHMLLDDQLPLMLEVYNAALRMVFIVGIPMGALAAIISCFIEFKSVKVNKEGDSAQTLAEEGREKSRGNEQFVLKL</sequence>
<dbReference type="AlphaFoldDB" id="A0AAN7ACS6"/>
<dbReference type="GO" id="GO:0022857">
    <property type="term" value="F:transmembrane transporter activity"/>
    <property type="evidence" value="ECO:0007669"/>
    <property type="project" value="InterPro"/>
</dbReference>
<dbReference type="PANTHER" id="PTHR23501">
    <property type="entry name" value="MAJOR FACILITATOR SUPERFAMILY"/>
    <property type="match status" value="1"/>
</dbReference>
<evidence type="ECO:0000256" key="7">
    <source>
        <dbReference type="ARBA" id="ARBA00023136"/>
    </source>
</evidence>
<comment type="subcellular location">
    <subcellularLocation>
        <location evidence="1">Cell membrane</location>
        <topology evidence="1">Multi-pass membrane protein</topology>
    </subcellularLocation>
</comment>
<dbReference type="EMBL" id="MU866084">
    <property type="protein sequence ID" value="KAK4181749.1"/>
    <property type="molecule type" value="Genomic_DNA"/>
</dbReference>
<dbReference type="Pfam" id="PF07690">
    <property type="entry name" value="MFS_1"/>
    <property type="match status" value="1"/>
</dbReference>
<reference evidence="12" key="1">
    <citation type="journal article" date="2023" name="Mol. Phylogenet. Evol.">
        <title>Genome-scale phylogeny and comparative genomics of the fungal order Sordariales.</title>
        <authorList>
            <person name="Hensen N."/>
            <person name="Bonometti L."/>
            <person name="Westerberg I."/>
            <person name="Brannstrom I.O."/>
            <person name="Guillou S."/>
            <person name="Cros-Aarteil S."/>
            <person name="Calhoun S."/>
            <person name="Haridas S."/>
            <person name="Kuo A."/>
            <person name="Mondo S."/>
            <person name="Pangilinan J."/>
            <person name="Riley R."/>
            <person name="LaButti K."/>
            <person name="Andreopoulos B."/>
            <person name="Lipzen A."/>
            <person name="Chen C."/>
            <person name="Yan M."/>
            <person name="Daum C."/>
            <person name="Ng V."/>
            <person name="Clum A."/>
            <person name="Steindorff A."/>
            <person name="Ohm R.A."/>
            <person name="Martin F."/>
            <person name="Silar P."/>
            <person name="Natvig D.O."/>
            <person name="Lalanne C."/>
            <person name="Gautier V."/>
            <person name="Ament-Velasquez S.L."/>
            <person name="Kruys A."/>
            <person name="Hutchinson M.I."/>
            <person name="Powell A.J."/>
            <person name="Barry K."/>
            <person name="Miller A.N."/>
            <person name="Grigoriev I.V."/>
            <person name="Debuchy R."/>
            <person name="Gladieux P."/>
            <person name="Hiltunen Thoren M."/>
            <person name="Johannesson H."/>
        </authorList>
    </citation>
    <scope>NUCLEOTIDE SEQUENCE</scope>
    <source>
        <strain evidence="12">CBS 892.96</strain>
    </source>
</reference>
<dbReference type="PANTHER" id="PTHR23501:SF49">
    <property type="entry name" value="MAJOR FACILITATOR SUPERFAMILY (MFS) PROFILE DOMAIN-CONTAINING PROTEIN"/>
    <property type="match status" value="1"/>
</dbReference>
<evidence type="ECO:0000256" key="4">
    <source>
        <dbReference type="ARBA" id="ARBA00022475"/>
    </source>
</evidence>
<feature type="domain" description="Major facilitator superfamily (MFS) profile" evidence="11">
    <location>
        <begin position="188"/>
        <end position="676"/>
    </location>
</feature>
<keyword evidence="6 10" id="KW-1133">Transmembrane helix</keyword>
<feature type="transmembrane region" description="Helical" evidence="10">
    <location>
        <begin position="179"/>
        <end position="201"/>
    </location>
</feature>